<sequence>MTSGLRHPALTQLKTERDDVYAFEIDGHLTREEIETVYNTLEEAYEKHDKISILMRIGRYDGFDWNTLFSDTAYIGKLQAIRHMKRYALVGGPSWAAGATQFFGPLFRMEVKHFELQDETEAWQWVYGNPETDATAD</sequence>
<dbReference type="Gene3D" id="3.40.50.10600">
    <property type="entry name" value="SpoIIaa-like domains"/>
    <property type="match status" value="1"/>
</dbReference>
<dbReference type="InterPro" id="IPR021866">
    <property type="entry name" value="SpoIIAA-like"/>
</dbReference>
<accession>A0ABT4VQY3</accession>
<dbReference type="EMBL" id="JAPJZH010000008">
    <property type="protein sequence ID" value="MDA4846428.1"/>
    <property type="molecule type" value="Genomic_DNA"/>
</dbReference>
<dbReference type="Pfam" id="PF11964">
    <property type="entry name" value="SpoIIAA-like"/>
    <property type="match status" value="1"/>
</dbReference>
<dbReference type="SUPFAM" id="SSF52091">
    <property type="entry name" value="SpoIIaa-like"/>
    <property type="match status" value="1"/>
</dbReference>
<dbReference type="InterPro" id="IPR038396">
    <property type="entry name" value="SpoIIAA-like_sf"/>
</dbReference>
<evidence type="ECO:0000313" key="1">
    <source>
        <dbReference type="EMBL" id="MDA4846428.1"/>
    </source>
</evidence>
<dbReference type="RefSeq" id="WP_271090178.1">
    <property type="nucleotide sequence ID" value="NZ_JAPJZH010000008.1"/>
</dbReference>
<name>A0ABT4VQY3_9HYPH</name>
<comment type="caution">
    <text evidence="1">The sequence shown here is derived from an EMBL/GenBank/DDBJ whole genome shotgun (WGS) entry which is preliminary data.</text>
</comment>
<protein>
    <submittedName>
        <fullName evidence="1">STAS/SEC14 domain-containing protein</fullName>
    </submittedName>
</protein>
<dbReference type="Proteomes" id="UP001148313">
    <property type="component" value="Unassembled WGS sequence"/>
</dbReference>
<evidence type="ECO:0000313" key="2">
    <source>
        <dbReference type="Proteomes" id="UP001148313"/>
    </source>
</evidence>
<dbReference type="InterPro" id="IPR036513">
    <property type="entry name" value="STAS_dom_sf"/>
</dbReference>
<gene>
    <name evidence="1" type="ORF">OOZ53_13765</name>
</gene>
<organism evidence="1 2">
    <name type="scientific">Hoeflea poritis</name>
    <dbReference type="NCBI Taxonomy" id="2993659"/>
    <lineage>
        <taxon>Bacteria</taxon>
        <taxon>Pseudomonadati</taxon>
        <taxon>Pseudomonadota</taxon>
        <taxon>Alphaproteobacteria</taxon>
        <taxon>Hyphomicrobiales</taxon>
        <taxon>Rhizobiaceae</taxon>
        <taxon>Hoeflea</taxon>
    </lineage>
</organism>
<proteinExistence type="predicted"/>
<reference evidence="1" key="1">
    <citation type="submission" date="2022-11" db="EMBL/GenBank/DDBJ databases">
        <title>Hoeflea poritis sp. nov., isolated from scleractinian coral Porites lutea.</title>
        <authorList>
            <person name="Zhang G."/>
            <person name="Wei Q."/>
            <person name="Cai L."/>
        </authorList>
    </citation>
    <scope>NUCLEOTIDE SEQUENCE</scope>
    <source>
        <strain evidence="1">E7-10</strain>
    </source>
</reference>
<keyword evidence="2" id="KW-1185">Reference proteome</keyword>